<keyword evidence="2" id="KW-1185">Reference proteome</keyword>
<accession>A0A066WZ96</accession>
<protein>
    <recommendedName>
        <fullName evidence="3">EF-hand domain-containing protein</fullName>
    </recommendedName>
</protein>
<name>A0A066WZ96_9FLAO</name>
<proteinExistence type="predicted"/>
<dbReference type="AlphaFoldDB" id="A0A066WZ96"/>
<dbReference type="OrthoDB" id="982085at2"/>
<dbReference type="PATRIC" id="fig|1492738.3.peg.800"/>
<evidence type="ECO:0000313" key="1">
    <source>
        <dbReference type="EMBL" id="KDN56254.1"/>
    </source>
</evidence>
<dbReference type="STRING" id="1492738.FEM21_08060"/>
<reference evidence="1 2" key="1">
    <citation type="submission" date="2014-05" db="EMBL/GenBank/DDBJ databases">
        <title>Genome Sequence of Flavobacterium sp. EM1321.</title>
        <authorList>
            <person name="Shin S.-K."/>
            <person name="Yi H."/>
        </authorList>
    </citation>
    <scope>NUCLEOTIDE SEQUENCE [LARGE SCALE GENOMIC DNA]</scope>
    <source>
        <strain evidence="1 2">EM1321</strain>
    </source>
</reference>
<dbReference type="Proteomes" id="UP000027064">
    <property type="component" value="Unassembled WGS sequence"/>
</dbReference>
<gene>
    <name evidence="1" type="ORF">FEM21_08060</name>
</gene>
<comment type="caution">
    <text evidence="1">The sequence shown here is derived from an EMBL/GenBank/DDBJ whole genome shotgun (WGS) entry which is preliminary data.</text>
</comment>
<dbReference type="EMBL" id="JNCA01000006">
    <property type="protein sequence ID" value="KDN56254.1"/>
    <property type="molecule type" value="Genomic_DNA"/>
</dbReference>
<evidence type="ECO:0000313" key="2">
    <source>
        <dbReference type="Proteomes" id="UP000027064"/>
    </source>
</evidence>
<organism evidence="1 2">
    <name type="scientific">Flavobacterium seoulense</name>
    <dbReference type="NCBI Taxonomy" id="1492738"/>
    <lineage>
        <taxon>Bacteria</taxon>
        <taxon>Pseudomonadati</taxon>
        <taxon>Bacteroidota</taxon>
        <taxon>Flavobacteriia</taxon>
        <taxon>Flavobacteriales</taxon>
        <taxon>Flavobacteriaceae</taxon>
        <taxon>Flavobacterium</taxon>
    </lineage>
</organism>
<sequence>MLAQLSQLVQEFGADAVVKNEAIPNEQNEAVLQETSNSIFSSLQKIANQADLSQIAGLLQGKDIDKNNPVIHEITSQVSNSLTEKLGINSETATNSVTAMIPQILSSLIEKANDPKDNSINISEILDSLTGGDSPEHAGIMEAISTYGIHFGLDQNGDGKVDLDDAVELSKKGGLGGMLGKLFGK</sequence>
<evidence type="ECO:0008006" key="3">
    <source>
        <dbReference type="Google" id="ProtNLM"/>
    </source>
</evidence>
<dbReference type="RefSeq" id="WP_035658048.1">
    <property type="nucleotide sequence ID" value="NZ_JNCA01000006.1"/>
</dbReference>
<dbReference type="eggNOG" id="ENOG5032WIH">
    <property type="taxonomic scope" value="Bacteria"/>
</dbReference>